<dbReference type="InterPro" id="IPR012678">
    <property type="entry name" value="Ribosomal_uL23/eL15/eS24_sf"/>
</dbReference>
<dbReference type="AlphaFoldDB" id="C5MEG4"/>
<accession>C5MEG4</accession>
<keyword evidence="6" id="KW-1185">Reference proteome</keyword>
<dbReference type="eggNOG" id="KOG4089">
    <property type="taxonomic scope" value="Eukaryota"/>
</dbReference>
<dbReference type="HOGENOM" id="CLU_084850_0_0_1"/>
<dbReference type="GO" id="GO:0005762">
    <property type="term" value="C:mitochondrial large ribosomal subunit"/>
    <property type="evidence" value="ECO:0007669"/>
    <property type="project" value="EnsemblFungi"/>
</dbReference>
<sequence length="291" mass="33849">MEFNSRTVVGSVFKNFTRSLRHKPLRPERYPKVNIEDVDLNPPKYGFRRQREPIIAQAPTKTLFPNVELAKQYIEAGKRIPNRFMSQMDSEKALEQFETFQQQLELEEPHFKIGGNKIYFPQGRICLLRPNAKHTPYQAKFLVPKSMNKMDLRDYLWNIYGLRALNVTVQLLPAKWARGAFDNARYRIPQLKKMTVDMVEPFIWPEVPKEKIEQVRAQRAGSEKIVQHNVASGSDLKKPLDVYDGMYAEKVVPQRFIPGQVKRQGSKVIKSFGKLASTKDDRQQLEKFLGL</sequence>
<dbReference type="KEGG" id="ctp:CTRG_04457"/>
<dbReference type="PANTHER" id="PTHR12059:SF5">
    <property type="entry name" value="LARGE RIBOSOMAL SUBUNIT PROTEIN UL23M"/>
    <property type="match status" value="1"/>
</dbReference>
<keyword evidence="3" id="KW-0687">Ribonucleoprotein</keyword>
<protein>
    <recommendedName>
        <fullName evidence="4">Large ribosomal subunit protein uL23m</fullName>
    </recommendedName>
</protein>
<dbReference type="EMBL" id="GG692400">
    <property type="protein sequence ID" value="EER31674.1"/>
    <property type="molecule type" value="Genomic_DNA"/>
</dbReference>
<evidence type="ECO:0000313" key="6">
    <source>
        <dbReference type="Proteomes" id="UP000002037"/>
    </source>
</evidence>
<reference evidence="5 6" key="1">
    <citation type="journal article" date="2009" name="Nature">
        <title>Evolution of pathogenicity and sexual reproduction in eight Candida genomes.</title>
        <authorList>
            <person name="Butler G."/>
            <person name="Rasmussen M.D."/>
            <person name="Lin M.F."/>
            <person name="Santos M.A."/>
            <person name="Sakthikumar S."/>
            <person name="Munro C.A."/>
            <person name="Rheinbay E."/>
            <person name="Grabherr M."/>
            <person name="Forche A."/>
            <person name="Reedy J.L."/>
            <person name="Agrafioti I."/>
            <person name="Arnaud M.B."/>
            <person name="Bates S."/>
            <person name="Brown A.J."/>
            <person name="Brunke S."/>
            <person name="Costanzo M.C."/>
            <person name="Fitzpatrick D.A."/>
            <person name="de Groot P.W."/>
            <person name="Harris D."/>
            <person name="Hoyer L.L."/>
            <person name="Hube B."/>
            <person name="Klis F.M."/>
            <person name="Kodira C."/>
            <person name="Lennard N."/>
            <person name="Logue M.E."/>
            <person name="Martin R."/>
            <person name="Neiman A.M."/>
            <person name="Nikolaou E."/>
            <person name="Quail M.A."/>
            <person name="Quinn J."/>
            <person name="Santos M.C."/>
            <person name="Schmitzberger F.F."/>
            <person name="Sherlock G."/>
            <person name="Shah P."/>
            <person name="Silverstein K.A."/>
            <person name="Skrzypek M.S."/>
            <person name="Soll D."/>
            <person name="Staggs R."/>
            <person name="Stansfield I."/>
            <person name="Stumpf M.P."/>
            <person name="Sudbery P.E."/>
            <person name="Srikantha T."/>
            <person name="Zeng Q."/>
            <person name="Berman J."/>
            <person name="Berriman M."/>
            <person name="Heitman J."/>
            <person name="Gow N.A."/>
            <person name="Lorenz M.C."/>
            <person name="Birren B.W."/>
            <person name="Kellis M."/>
            <person name="Cuomo C.A."/>
        </authorList>
    </citation>
    <scope>NUCLEOTIDE SEQUENCE [LARGE SCALE GENOMIC DNA]</scope>
    <source>
        <strain evidence="6">ATCC MYA-3404 / T1</strain>
    </source>
</reference>
<dbReference type="GeneID" id="8298690"/>
<name>C5MEG4_CANTT</name>
<gene>
    <name evidence="5" type="ORF">CTRG_04457</name>
</gene>
<dbReference type="STRING" id="294747.C5MEG4"/>
<dbReference type="Gene3D" id="3.30.70.330">
    <property type="match status" value="1"/>
</dbReference>
<dbReference type="InterPro" id="IPR012677">
    <property type="entry name" value="Nucleotide-bd_a/b_plait_sf"/>
</dbReference>
<evidence type="ECO:0000256" key="2">
    <source>
        <dbReference type="ARBA" id="ARBA00022980"/>
    </source>
</evidence>
<evidence type="ECO:0000256" key="4">
    <source>
        <dbReference type="ARBA" id="ARBA00039977"/>
    </source>
</evidence>
<dbReference type="VEuPathDB" id="FungiDB:CTRG_04457"/>
<organism evidence="5 6">
    <name type="scientific">Candida tropicalis (strain ATCC MYA-3404 / T1)</name>
    <name type="common">Yeast</name>
    <dbReference type="NCBI Taxonomy" id="294747"/>
    <lineage>
        <taxon>Eukaryota</taxon>
        <taxon>Fungi</taxon>
        <taxon>Dikarya</taxon>
        <taxon>Ascomycota</taxon>
        <taxon>Saccharomycotina</taxon>
        <taxon>Pichiomycetes</taxon>
        <taxon>Debaryomycetaceae</taxon>
        <taxon>Candida/Lodderomyces clade</taxon>
        <taxon>Candida</taxon>
    </lineage>
</organism>
<dbReference type="RefSeq" id="XP_002550159.1">
    <property type="nucleotide sequence ID" value="XM_002550113.1"/>
</dbReference>
<dbReference type="PANTHER" id="PTHR12059">
    <property type="entry name" value="RIBOSOMAL PROTEIN L23-RELATED"/>
    <property type="match status" value="1"/>
</dbReference>
<evidence type="ECO:0000313" key="5">
    <source>
        <dbReference type="EMBL" id="EER31674.1"/>
    </source>
</evidence>
<dbReference type="Proteomes" id="UP000002037">
    <property type="component" value="Unassembled WGS sequence"/>
</dbReference>
<dbReference type="GO" id="GO:0032543">
    <property type="term" value="P:mitochondrial translation"/>
    <property type="evidence" value="ECO:0007669"/>
    <property type="project" value="EnsemblFungi"/>
</dbReference>
<evidence type="ECO:0000256" key="1">
    <source>
        <dbReference type="ARBA" id="ARBA00006700"/>
    </source>
</evidence>
<dbReference type="OrthoDB" id="275582at2759"/>
<evidence type="ECO:0000256" key="3">
    <source>
        <dbReference type="ARBA" id="ARBA00023274"/>
    </source>
</evidence>
<dbReference type="FunFam" id="3.30.70.330:FF:000614">
    <property type="entry name" value="Mrp20p"/>
    <property type="match status" value="1"/>
</dbReference>
<dbReference type="GO" id="GO:0003735">
    <property type="term" value="F:structural constituent of ribosome"/>
    <property type="evidence" value="ECO:0007669"/>
    <property type="project" value="EnsemblFungi"/>
</dbReference>
<dbReference type="InterPro" id="IPR013025">
    <property type="entry name" value="Ribosomal_uL23-like"/>
</dbReference>
<proteinExistence type="inferred from homology"/>
<dbReference type="Pfam" id="PF00276">
    <property type="entry name" value="Ribosomal_L23"/>
    <property type="match status" value="1"/>
</dbReference>
<keyword evidence="2" id="KW-0689">Ribosomal protein</keyword>
<dbReference type="SUPFAM" id="SSF54189">
    <property type="entry name" value="Ribosomal proteins S24e, L23 and L15e"/>
    <property type="match status" value="1"/>
</dbReference>
<comment type="similarity">
    <text evidence="1">Belongs to the universal ribosomal protein uL23 family.</text>
</comment>